<feature type="compositionally biased region" description="Polar residues" evidence="1">
    <location>
        <begin position="316"/>
        <end position="330"/>
    </location>
</feature>
<name>A0AAW1NU35_9CHLO</name>
<accession>A0AAW1NU35</accession>
<evidence type="ECO:0000313" key="2">
    <source>
        <dbReference type="EMBL" id="KAK9792675.1"/>
    </source>
</evidence>
<feature type="region of interest" description="Disordered" evidence="1">
    <location>
        <begin position="201"/>
        <end position="487"/>
    </location>
</feature>
<protein>
    <submittedName>
        <fullName evidence="2">Uncharacterized protein</fullName>
    </submittedName>
</protein>
<feature type="compositionally biased region" description="Basic residues" evidence="1">
    <location>
        <begin position="286"/>
        <end position="297"/>
    </location>
</feature>
<reference evidence="2 3" key="1">
    <citation type="journal article" date="2024" name="Nat. Commun.">
        <title>Phylogenomics reveals the evolutionary origins of lichenization in chlorophyte algae.</title>
        <authorList>
            <person name="Puginier C."/>
            <person name="Libourel C."/>
            <person name="Otte J."/>
            <person name="Skaloud P."/>
            <person name="Haon M."/>
            <person name="Grisel S."/>
            <person name="Petersen M."/>
            <person name="Berrin J.G."/>
            <person name="Delaux P.M."/>
            <person name="Dal Grande F."/>
            <person name="Keller J."/>
        </authorList>
    </citation>
    <scope>NUCLEOTIDE SEQUENCE [LARGE SCALE GENOMIC DNA]</scope>
    <source>
        <strain evidence="2 3">SAG 2036</strain>
    </source>
</reference>
<feature type="compositionally biased region" description="Polar residues" evidence="1">
    <location>
        <begin position="7"/>
        <end position="21"/>
    </location>
</feature>
<dbReference type="AlphaFoldDB" id="A0AAW1NU35"/>
<gene>
    <name evidence="2" type="ORF">WJX73_007174</name>
</gene>
<evidence type="ECO:0000256" key="1">
    <source>
        <dbReference type="SAM" id="MobiDB-lite"/>
    </source>
</evidence>
<comment type="caution">
    <text evidence="2">The sequence shown here is derived from an EMBL/GenBank/DDBJ whole genome shotgun (WGS) entry which is preliminary data.</text>
</comment>
<feature type="compositionally biased region" description="Low complexity" evidence="1">
    <location>
        <begin position="401"/>
        <end position="410"/>
    </location>
</feature>
<sequence>MEGPANEQRTSSAQGTSNQGASRRPQLRADARSFQPHSPGAARGLQGLPKVQTRRQSYVNLDAVPFTPSQGIATPTPVAAPALWYNQQMQLYGDPSSARSGSTMYYWGMANQIVDMAMGDGNSSGSEAMRFNSDSDRSPVHAYSPIWTLSPQAGDGAYMQMPGEGNQHMGFTYGPPAVPFASYPSYHGAFLQLMPAQPLMGHPGHASSSPRHQQGAAGYPPGGVFVAVGSPKAGSPHAPHHLVFHHPGGPMPHWRPPHQAPDGSTLPPGASAAAMPVPPDFPQPHHLLHHPPRRRSHLGQSRSRANSPDLQPYGAEQQSHSGPGGSQWQPRSAASSEASAQQSHAAHDKSASPPRRPRPAHPQQQSPLQQHASSLPDPVGPDGLPMKLNARQRRTLRRAAARAAMADAQASESDDKREEAGSSSEPAADQCERSVSPADRPQQPHSSRSESSPEGVAGARERVRSEMGQAKNGHGGKVKDGRGVPVPLSADMEGLSVCSASSSEALEELGKGHVSRSIAPEILGIFCA</sequence>
<keyword evidence="3" id="KW-1185">Reference proteome</keyword>
<feature type="compositionally biased region" description="Low complexity" evidence="1">
    <location>
        <begin position="332"/>
        <end position="344"/>
    </location>
</feature>
<proteinExistence type="predicted"/>
<feature type="compositionally biased region" description="Polar residues" evidence="1">
    <location>
        <begin position="299"/>
        <end position="309"/>
    </location>
</feature>
<feature type="compositionally biased region" description="Polar residues" evidence="1">
    <location>
        <begin position="443"/>
        <end position="452"/>
    </location>
</feature>
<feature type="region of interest" description="Disordered" evidence="1">
    <location>
        <begin position="1"/>
        <end position="49"/>
    </location>
</feature>
<feature type="compositionally biased region" description="Basic residues" evidence="1">
    <location>
        <begin position="390"/>
        <end position="400"/>
    </location>
</feature>
<dbReference type="EMBL" id="JALJOQ010000161">
    <property type="protein sequence ID" value="KAK9792675.1"/>
    <property type="molecule type" value="Genomic_DNA"/>
</dbReference>
<evidence type="ECO:0000313" key="3">
    <source>
        <dbReference type="Proteomes" id="UP001465755"/>
    </source>
</evidence>
<organism evidence="2 3">
    <name type="scientific">Symbiochloris irregularis</name>
    <dbReference type="NCBI Taxonomy" id="706552"/>
    <lineage>
        <taxon>Eukaryota</taxon>
        <taxon>Viridiplantae</taxon>
        <taxon>Chlorophyta</taxon>
        <taxon>core chlorophytes</taxon>
        <taxon>Trebouxiophyceae</taxon>
        <taxon>Trebouxiales</taxon>
        <taxon>Trebouxiaceae</taxon>
        <taxon>Symbiochloris</taxon>
    </lineage>
</organism>
<dbReference type="Proteomes" id="UP001465755">
    <property type="component" value="Unassembled WGS sequence"/>
</dbReference>